<organism evidence="1 2">
    <name type="scientific">Aspergillus campestris (strain IBT 28561)</name>
    <dbReference type="NCBI Taxonomy" id="1392248"/>
    <lineage>
        <taxon>Eukaryota</taxon>
        <taxon>Fungi</taxon>
        <taxon>Dikarya</taxon>
        <taxon>Ascomycota</taxon>
        <taxon>Pezizomycotina</taxon>
        <taxon>Eurotiomycetes</taxon>
        <taxon>Eurotiomycetidae</taxon>
        <taxon>Eurotiales</taxon>
        <taxon>Aspergillaceae</taxon>
        <taxon>Aspergillus</taxon>
        <taxon>Aspergillus subgen. Circumdati</taxon>
    </lineage>
</organism>
<dbReference type="VEuPathDB" id="FungiDB:P168DRAFT_307178"/>
<evidence type="ECO:0000313" key="2">
    <source>
        <dbReference type="Proteomes" id="UP000234254"/>
    </source>
</evidence>
<dbReference type="Proteomes" id="UP000234254">
    <property type="component" value="Unassembled WGS sequence"/>
</dbReference>
<dbReference type="EMBL" id="MSFM01000013">
    <property type="protein sequence ID" value="PKY00698.1"/>
    <property type="molecule type" value="Genomic_DNA"/>
</dbReference>
<dbReference type="RefSeq" id="XP_024689292.1">
    <property type="nucleotide sequence ID" value="XM_024839084.1"/>
</dbReference>
<comment type="caution">
    <text evidence="1">The sequence shown here is derived from an EMBL/GenBank/DDBJ whole genome shotgun (WGS) entry which is preliminary data.</text>
</comment>
<protein>
    <submittedName>
        <fullName evidence="1">Uncharacterized protein</fullName>
    </submittedName>
</protein>
<name>A0A2I1CSV4_ASPC2</name>
<dbReference type="OrthoDB" id="37659at2759"/>
<accession>A0A2I1CSV4</accession>
<proteinExistence type="predicted"/>
<dbReference type="AlphaFoldDB" id="A0A2I1CSV4"/>
<reference evidence="1" key="1">
    <citation type="submission" date="2016-12" db="EMBL/GenBank/DDBJ databases">
        <title>The genomes of Aspergillus section Nigri reveals drivers in fungal speciation.</title>
        <authorList>
            <consortium name="DOE Joint Genome Institute"/>
            <person name="Vesth T.C."/>
            <person name="Nybo J."/>
            <person name="Theobald S."/>
            <person name="Brandl J."/>
            <person name="Frisvad J.C."/>
            <person name="Nielsen K.F."/>
            <person name="Lyhne E.K."/>
            <person name="Kogle M.E."/>
            <person name="Kuo A."/>
            <person name="Riley R."/>
            <person name="Clum A."/>
            <person name="Nolan M."/>
            <person name="Lipzen A."/>
            <person name="Salamov A."/>
            <person name="Henrissat B."/>
            <person name="Wiebenga A."/>
            <person name="De vries R.P."/>
            <person name="Grigoriev I.V."/>
            <person name="Mortensen U.H."/>
            <person name="Andersen M.R."/>
            <person name="Baker S.E."/>
        </authorList>
    </citation>
    <scope>NUCLEOTIDE SEQUENCE</scope>
    <source>
        <strain evidence="1">IBT 28561</strain>
    </source>
</reference>
<evidence type="ECO:0000313" key="1">
    <source>
        <dbReference type="EMBL" id="PKY00698.1"/>
    </source>
</evidence>
<dbReference type="GeneID" id="36546608"/>
<feature type="non-terminal residue" evidence="1">
    <location>
        <position position="71"/>
    </location>
</feature>
<keyword evidence="2" id="KW-1185">Reference proteome</keyword>
<sequence>MGRTSDITIEEIDRFLRINTTTSVVVARDSIKHCENQPERPSYLQKINFAIIFSFRGDAKCVPYPASKGDA</sequence>
<gene>
    <name evidence="1" type="ORF">P168DRAFT_307178</name>
</gene>